<dbReference type="EMBL" id="LN879502">
    <property type="protein sequence ID" value="CUI16648.1"/>
    <property type="molecule type" value="Genomic_DNA"/>
</dbReference>
<reference evidence="5" key="1">
    <citation type="submission" date="2015-09" db="EMBL/GenBank/DDBJ databases">
        <authorList>
            <person name="Bertelli C."/>
        </authorList>
    </citation>
    <scope>NUCLEOTIDE SEQUENCE [LARGE SCALE GENOMIC DNA]</scope>
    <source>
        <strain evidence="5">KNic</strain>
    </source>
</reference>
<dbReference type="Proteomes" id="UP000069902">
    <property type="component" value="Chromosome cPNK"/>
</dbReference>
<feature type="chain" id="PRO_5006860344" evidence="2">
    <location>
        <begin position="22"/>
        <end position="292"/>
    </location>
</feature>
<evidence type="ECO:0000256" key="2">
    <source>
        <dbReference type="SAM" id="SignalP"/>
    </source>
</evidence>
<feature type="domain" description="FAS1" evidence="3">
    <location>
        <begin position="152"/>
        <end position="281"/>
    </location>
</feature>
<dbReference type="PANTHER" id="PTHR10900:SF77">
    <property type="entry name" value="FI19380P1"/>
    <property type="match status" value="1"/>
</dbReference>
<dbReference type="InterPro" id="IPR000782">
    <property type="entry name" value="FAS1_domain"/>
</dbReference>
<dbReference type="PROSITE" id="PS50213">
    <property type="entry name" value="FAS1"/>
    <property type="match status" value="1"/>
</dbReference>
<proteinExistence type="predicted"/>
<evidence type="ECO:0000256" key="1">
    <source>
        <dbReference type="SAM" id="MobiDB-lite"/>
    </source>
</evidence>
<accession>A0A0U5JA15</accession>
<dbReference type="STRING" id="389348.PNK_1025"/>
<gene>
    <name evidence="4" type="ORF">PNK_1025</name>
</gene>
<feature type="compositionally biased region" description="Polar residues" evidence="1">
    <location>
        <begin position="146"/>
        <end position="155"/>
    </location>
</feature>
<evidence type="ECO:0000313" key="4">
    <source>
        <dbReference type="EMBL" id="CUI16648.1"/>
    </source>
</evidence>
<dbReference type="InterPro" id="IPR036378">
    <property type="entry name" value="FAS1_dom_sf"/>
</dbReference>
<dbReference type="Gene3D" id="2.30.180.10">
    <property type="entry name" value="FAS1 domain"/>
    <property type="match status" value="1"/>
</dbReference>
<feature type="compositionally biased region" description="Polar residues" evidence="1">
    <location>
        <begin position="108"/>
        <end position="129"/>
    </location>
</feature>
<sequence>MQTFSKAALIAFLAVSSLSINQTDAFCARCQKIESDREKEQAAHPKAAGYYDDEISLATEESTGLPSTTLTPIEPAAGSVDRSALGAPAIKAPAAQNAHGMKKPETANGYNFTSPKQSTPSSSAQNNLNEKGATSRAAEGLPSLPKESTFNVSQQPAKLRNAQTYSTIETILLSKDLLTTLGGSFTLFIPSDEAFRHLPQGTLHELFRPENKEQLSALVGGYIVPTKIVHKDIKNVQVSTLSGKNLDIRVQNETLTVNGVRAIHFESVGDNGIIYILETVLPSPSAVSTSAQ</sequence>
<organism evidence="4 5">
    <name type="scientific">Candidatus Protochlamydia naegleriophila</name>
    <dbReference type="NCBI Taxonomy" id="389348"/>
    <lineage>
        <taxon>Bacteria</taxon>
        <taxon>Pseudomonadati</taxon>
        <taxon>Chlamydiota</taxon>
        <taxon>Chlamydiia</taxon>
        <taxon>Parachlamydiales</taxon>
        <taxon>Parachlamydiaceae</taxon>
        <taxon>Candidatus Protochlamydia</taxon>
    </lineage>
</organism>
<dbReference type="GO" id="GO:0005615">
    <property type="term" value="C:extracellular space"/>
    <property type="evidence" value="ECO:0007669"/>
    <property type="project" value="TreeGrafter"/>
</dbReference>
<dbReference type="SUPFAM" id="SSF82153">
    <property type="entry name" value="FAS1 domain"/>
    <property type="match status" value="1"/>
</dbReference>
<dbReference type="InParanoid" id="A0A0U5JA15"/>
<name>A0A0U5JA15_9BACT</name>
<evidence type="ECO:0000259" key="3">
    <source>
        <dbReference type="PROSITE" id="PS50213"/>
    </source>
</evidence>
<protein>
    <submittedName>
        <fullName evidence="4">Conserved putative secreted protein</fullName>
    </submittedName>
</protein>
<feature type="signal peptide" evidence="2">
    <location>
        <begin position="1"/>
        <end position="21"/>
    </location>
</feature>
<dbReference type="InterPro" id="IPR050904">
    <property type="entry name" value="Adhesion/Biosynth-related"/>
</dbReference>
<keyword evidence="2" id="KW-0732">Signal</keyword>
<feature type="region of interest" description="Disordered" evidence="1">
    <location>
        <begin position="93"/>
        <end position="155"/>
    </location>
</feature>
<keyword evidence="5" id="KW-1185">Reference proteome</keyword>
<dbReference type="PANTHER" id="PTHR10900">
    <property type="entry name" value="PERIOSTIN-RELATED"/>
    <property type="match status" value="1"/>
</dbReference>
<dbReference type="SMART" id="SM00554">
    <property type="entry name" value="FAS1"/>
    <property type="match status" value="1"/>
</dbReference>
<evidence type="ECO:0000313" key="5">
    <source>
        <dbReference type="Proteomes" id="UP000069902"/>
    </source>
</evidence>
<dbReference type="Pfam" id="PF02469">
    <property type="entry name" value="Fasciclin"/>
    <property type="match status" value="1"/>
</dbReference>
<dbReference type="KEGG" id="pnl:PNK_1025"/>
<dbReference type="RefSeq" id="WP_059060701.1">
    <property type="nucleotide sequence ID" value="NZ_LN879502.1"/>
</dbReference>
<dbReference type="AlphaFoldDB" id="A0A0U5JA15"/>
<dbReference type="PATRIC" id="fig|389348.3.peg.1130"/>